<gene>
    <name evidence="5" type="ORF">DMA12_17120</name>
</gene>
<dbReference type="SUPFAM" id="SSF47413">
    <property type="entry name" value="lambda repressor-like DNA-binding domains"/>
    <property type="match status" value="1"/>
</dbReference>
<dbReference type="PANTHER" id="PTHR30146">
    <property type="entry name" value="LACI-RELATED TRANSCRIPTIONAL REPRESSOR"/>
    <property type="match status" value="1"/>
</dbReference>
<organism evidence="5 6">
    <name type="scientific">Amycolatopsis balhimycina DSM 5908</name>
    <dbReference type="NCBI Taxonomy" id="1081091"/>
    <lineage>
        <taxon>Bacteria</taxon>
        <taxon>Bacillati</taxon>
        <taxon>Actinomycetota</taxon>
        <taxon>Actinomycetes</taxon>
        <taxon>Pseudonocardiales</taxon>
        <taxon>Pseudonocardiaceae</taxon>
        <taxon>Amycolatopsis</taxon>
    </lineage>
</organism>
<proteinExistence type="predicted"/>
<accession>A0A428WME8</accession>
<dbReference type="Pfam" id="PF00356">
    <property type="entry name" value="LacI"/>
    <property type="match status" value="1"/>
</dbReference>
<dbReference type="Gene3D" id="1.10.260.40">
    <property type="entry name" value="lambda repressor-like DNA-binding domains"/>
    <property type="match status" value="1"/>
</dbReference>
<dbReference type="InterPro" id="IPR028082">
    <property type="entry name" value="Peripla_BP_I"/>
</dbReference>
<dbReference type="Gene3D" id="3.40.50.2300">
    <property type="match status" value="2"/>
</dbReference>
<evidence type="ECO:0000313" key="6">
    <source>
        <dbReference type="Proteomes" id="UP000286716"/>
    </source>
</evidence>
<reference evidence="5 6" key="1">
    <citation type="submission" date="2018-05" db="EMBL/GenBank/DDBJ databases">
        <title>Evolution of GPA BGCs.</title>
        <authorList>
            <person name="Waglechner N."/>
            <person name="Wright G.D."/>
        </authorList>
    </citation>
    <scope>NUCLEOTIDE SEQUENCE [LARGE SCALE GENOMIC DNA]</scope>
    <source>
        <strain evidence="5 6">DSM 5908</strain>
    </source>
</reference>
<dbReference type="CDD" id="cd06267">
    <property type="entry name" value="PBP1_LacI_sugar_binding-like"/>
    <property type="match status" value="1"/>
</dbReference>
<evidence type="ECO:0000256" key="3">
    <source>
        <dbReference type="ARBA" id="ARBA00023163"/>
    </source>
</evidence>
<dbReference type="GO" id="GO:0003700">
    <property type="term" value="F:DNA-binding transcription factor activity"/>
    <property type="evidence" value="ECO:0007669"/>
    <property type="project" value="TreeGrafter"/>
</dbReference>
<name>A0A428WME8_AMYBA</name>
<comment type="caution">
    <text evidence="5">The sequence shown here is derived from an EMBL/GenBank/DDBJ whole genome shotgun (WGS) entry which is preliminary data.</text>
</comment>
<keyword evidence="1" id="KW-0805">Transcription regulation</keyword>
<dbReference type="Pfam" id="PF13377">
    <property type="entry name" value="Peripla_BP_3"/>
    <property type="match status" value="1"/>
</dbReference>
<dbReference type="SUPFAM" id="SSF53822">
    <property type="entry name" value="Periplasmic binding protein-like I"/>
    <property type="match status" value="1"/>
</dbReference>
<dbReference type="PROSITE" id="PS50932">
    <property type="entry name" value="HTH_LACI_2"/>
    <property type="match status" value="1"/>
</dbReference>
<dbReference type="OrthoDB" id="9790412at2"/>
<dbReference type="Proteomes" id="UP000286716">
    <property type="component" value="Unassembled WGS sequence"/>
</dbReference>
<evidence type="ECO:0000256" key="1">
    <source>
        <dbReference type="ARBA" id="ARBA00023015"/>
    </source>
</evidence>
<dbReference type="SMART" id="SM00354">
    <property type="entry name" value="HTH_LACI"/>
    <property type="match status" value="1"/>
</dbReference>
<dbReference type="CDD" id="cd01392">
    <property type="entry name" value="HTH_LacI"/>
    <property type="match status" value="1"/>
</dbReference>
<dbReference type="InterPro" id="IPR010982">
    <property type="entry name" value="Lambda_DNA-bd_dom_sf"/>
</dbReference>
<dbReference type="GO" id="GO:0000976">
    <property type="term" value="F:transcription cis-regulatory region binding"/>
    <property type="evidence" value="ECO:0007669"/>
    <property type="project" value="TreeGrafter"/>
</dbReference>
<dbReference type="AlphaFoldDB" id="A0A428WME8"/>
<dbReference type="InterPro" id="IPR000843">
    <property type="entry name" value="HTH_LacI"/>
</dbReference>
<protein>
    <submittedName>
        <fullName evidence="5">LacI family transcriptional regulator</fullName>
    </submittedName>
</protein>
<dbReference type="EMBL" id="QHHU01000021">
    <property type="protein sequence ID" value="RSM44259.1"/>
    <property type="molecule type" value="Genomic_DNA"/>
</dbReference>
<keyword evidence="2" id="KW-0238">DNA-binding</keyword>
<evidence type="ECO:0000313" key="5">
    <source>
        <dbReference type="EMBL" id="RSM44259.1"/>
    </source>
</evidence>
<dbReference type="InterPro" id="IPR046335">
    <property type="entry name" value="LacI/GalR-like_sensor"/>
</dbReference>
<sequence length="354" mass="37643">MLKSGLARASCQFRRNEVRVGTKAGKRVTAADVARSLGLSRATVGFVLNGTSEQRISEATKERVLAEAARLGYRPHTAAQALRRGSSKLVLLVVPDWPVEFSISKCVEEASHALEEAGYSLVTQTRHPAGTARPLWELLDPEVVVGFTPFTPDELTAMRGCGITKIIPGSSLIPQQPDPLGLQDGPRLQVEHLRGRGHTRLGFAATADPRLAGLVESRLRTAQETAADLPPLVVRHVDDHADAAGQAVHDWLDAGVTGVVAYNDESAARVIRAAVRAGHRVPADLAVIGHDDNPYTELFVPSISSIRIDYAGLGRHLAALALHEAAGQPLPAGDVDAAATVVARESTEPSGRGR</sequence>
<feature type="domain" description="HTH lacI-type" evidence="4">
    <location>
        <begin position="28"/>
        <end position="84"/>
    </location>
</feature>
<evidence type="ECO:0000256" key="2">
    <source>
        <dbReference type="ARBA" id="ARBA00023125"/>
    </source>
</evidence>
<keyword evidence="3" id="KW-0804">Transcription</keyword>
<keyword evidence="6" id="KW-1185">Reference proteome</keyword>
<dbReference type="PANTHER" id="PTHR30146:SF153">
    <property type="entry name" value="LACTOSE OPERON REPRESSOR"/>
    <property type="match status" value="1"/>
</dbReference>
<evidence type="ECO:0000259" key="4">
    <source>
        <dbReference type="PROSITE" id="PS50932"/>
    </source>
</evidence>